<dbReference type="GO" id="GO:0004896">
    <property type="term" value="F:cytokine receptor activity"/>
    <property type="evidence" value="ECO:0007669"/>
    <property type="project" value="TreeGrafter"/>
</dbReference>
<evidence type="ECO:0000256" key="5">
    <source>
        <dbReference type="ARBA" id="ARBA00023136"/>
    </source>
</evidence>
<feature type="signal peptide" evidence="10">
    <location>
        <begin position="1"/>
        <end position="21"/>
    </location>
</feature>
<dbReference type="EMBL" id="SWLE01000008">
    <property type="protein sequence ID" value="TNM96711.1"/>
    <property type="molecule type" value="Genomic_DNA"/>
</dbReference>
<evidence type="ECO:0000256" key="4">
    <source>
        <dbReference type="ARBA" id="ARBA00022989"/>
    </source>
</evidence>
<dbReference type="PANTHER" id="PTHR23037">
    <property type="entry name" value="CYTOKINE RECEPTOR"/>
    <property type="match status" value="1"/>
</dbReference>
<feature type="chain" id="PRO_5021194294" description="Fibronectin type-III domain-containing protein" evidence="10">
    <location>
        <begin position="22"/>
        <end position="642"/>
    </location>
</feature>
<dbReference type="CDD" id="cd00063">
    <property type="entry name" value="FN3"/>
    <property type="match status" value="2"/>
</dbReference>
<evidence type="ECO:0000256" key="6">
    <source>
        <dbReference type="ARBA" id="ARBA00023170"/>
    </source>
</evidence>
<keyword evidence="13" id="KW-1185">Reference proteome</keyword>
<dbReference type="PROSITE" id="PS50853">
    <property type="entry name" value="FN3"/>
    <property type="match status" value="2"/>
</dbReference>
<keyword evidence="3 10" id="KW-0732">Signal</keyword>
<feature type="transmembrane region" description="Helical" evidence="9">
    <location>
        <begin position="433"/>
        <end position="454"/>
    </location>
</feature>
<feature type="domain" description="Fibronectin type-III" evidence="11">
    <location>
        <begin position="326"/>
        <end position="426"/>
    </location>
</feature>
<dbReference type="AlphaFoldDB" id="A0A4Z2BX04"/>
<evidence type="ECO:0000256" key="7">
    <source>
        <dbReference type="ARBA" id="ARBA00023180"/>
    </source>
</evidence>
<comment type="caution">
    <text evidence="12">The sequence shown here is derived from an EMBL/GenBank/DDBJ whole genome shotgun (WGS) entry which is preliminary data.</text>
</comment>
<evidence type="ECO:0000256" key="10">
    <source>
        <dbReference type="SAM" id="SignalP"/>
    </source>
</evidence>
<comment type="subcellular location">
    <subcellularLocation>
        <location evidence="1">Membrane</location>
        <topology evidence="1">Single-pass type I membrane protein</topology>
    </subcellularLocation>
</comment>
<evidence type="ECO:0000256" key="9">
    <source>
        <dbReference type="SAM" id="Phobius"/>
    </source>
</evidence>
<evidence type="ECO:0000313" key="13">
    <source>
        <dbReference type="Proteomes" id="UP000516260"/>
    </source>
</evidence>
<dbReference type="SMART" id="SM00060">
    <property type="entry name" value="FN3"/>
    <property type="match status" value="2"/>
</dbReference>
<dbReference type="InterPro" id="IPR036116">
    <property type="entry name" value="FN3_sf"/>
</dbReference>
<dbReference type="Proteomes" id="UP000516260">
    <property type="component" value="Chromosome 16"/>
</dbReference>
<dbReference type="SUPFAM" id="SSF49265">
    <property type="entry name" value="Fibronectin type III"/>
    <property type="match status" value="3"/>
</dbReference>
<dbReference type="PANTHER" id="PTHR23037:SF41">
    <property type="entry name" value="COLONY STIMULATING FACTOR 2 RECEPTOR, BETA, LOW-AFFINITY (GRANULOCYTE-MACROPHAGE) PRECURSOR"/>
    <property type="match status" value="1"/>
</dbReference>
<evidence type="ECO:0000256" key="2">
    <source>
        <dbReference type="ARBA" id="ARBA00022692"/>
    </source>
</evidence>
<keyword evidence="2 9" id="KW-0812">Transmembrane</keyword>
<dbReference type="InterPro" id="IPR013783">
    <property type="entry name" value="Ig-like_fold"/>
</dbReference>
<keyword evidence="5 9" id="KW-0472">Membrane</keyword>
<proteinExistence type="predicted"/>
<feature type="domain" description="Fibronectin type-III" evidence="11">
    <location>
        <begin position="128"/>
        <end position="224"/>
    </location>
</feature>
<dbReference type="Gene3D" id="2.60.40.10">
    <property type="entry name" value="Immunoglobulins"/>
    <property type="match status" value="4"/>
</dbReference>
<dbReference type="GO" id="GO:0009897">
    <property type="term" value="C:external side of plasma membrane"/>
    <property type="evidence" value="ECO:0007669"/>
    <property type="project" value="TreeGrafter"/>
</dbReference>
<evidence type="ECO:0000313" key="12">
    <source>
        <dbReference type="EMBL" id="TNM96711.1"/>
    </source>
</evidence>
<name>A0A4Z2BX04_9TELE</name>
<dbReference type="InterPro" id="IPR003961">
    <property type="entry name" value="FN3_dom"/>
</dbReference>
<feature type="region of interest" description="Disordered" evidence="8">
    <location>
        <begin position="596"/>
        <end position="625"/>
    </location>
</feature>
<evidence type="ECO:0000256" key="1">
    <source>
        <dbReference type="ARBA" id="ARBA00004479"/>
    </source>
</evidence>
<accession>A0A4Z2BX04</accession>
<evidence type="ECO:0000256" key="8">
    <source>
        <dbReference type="SAM" id="MobiDB-lite"/>
    </source>
</evidence>
<reference evidence="12 13" key="1">
    <citation type="submission" date="2019-04" db="EMBL/GenBank/DDBJ databases">
        <title>The sequence and de novo assembly of Takifugu bimaculatus genome using PacBio and Hi-C technologies.</title>
        <authorList>
            <person name="Xu P."/>
            <person name="Liu B."/>
            <person name="Zhou Z."/>
        </authorList>
    </citation>
    <scope>NUCLEOTIDE SEQUENCE [LARGE SCALE GENOMIC DNA]</scope>
    <source>
        <strain evidence="12">TB-2018</strain>
        <tissue evidence="12">Muscle</tissue>
    </source>
</reference>
<evidence type="ECO:0000259" key="11">
    <source>
        <dbReference type="PROSITE" id="PS50853"/>
    </source>
</evidence>
<protein>
    <recommendedName>
        <fullName evidence="11">Fibronectin type-III domain-containing protein</fullName>
    </recommendedName>
</protein>
<keyword evidence="4 9" id="KW-1133">Transmembrane helix</keyword>
<evidence type="ECO:0000256" key="3">
    <source>
        <dbReference type="ARBA" id="ARBA00022729"/>
    </source>
</evidence>
<keyword evidence="6" id="KW-0675">Receptor</keyword>
<sequence>MFPFWMSVLWVLLRLPSFSESDRCPISLHESSSPLLDSLLCYNNYKSYVHCQWREPTNMSVKLWFKMNKSSRTQCVEYSTPKWNTSEPGIAQCRYQTNVFAIGITHTVFFLEEGHRAALPAEALRTRPPVNLSTHEDEDGGCRVSWSEPYPRLSSLNEDVAYQLGYRRDEGDAWMTKNVSNTSMRLEKQLLLQGCRFQTRVRARVSVGQWSDWTPVGSEETEKDVGRWRPPSLHCVLVMEKEVKCSWEVSADVSQVVTHQLLCRRNRTAPTERCCENHSVNSDPGGRVLKHSCSLTATDPGNLLLELLPGHSAKTFKANKHIRPDPPEQLRVMEKGSNWVVTWVEPNKQAKIQVYYQLCYYRKDEECQDFHNVSKGTVSWNILQASLVPSQVYQVKVRSLVVPEDGAIYGGIPSELSLPATWTSHEAAWSPNTLIYCFIAMFVATVFYTIYCAVTACQRRVILWVDSIPSPGKSKIMSEIKVTERQSQALMKPSFTSKGQHFGSLSTCCTDVYLLPKKNIEENHSQEDSGWECSKQPFICDHSNGSGDFMGFSGLYILCWESKLNGIRDTPSSLENPAALNLTVGEQDYVCLPSRSTSGSPHHHLPHCDVGAAPPQENSGLHQCPPDPGQASGYCQLPTGHT</sequence>
<keyword evidence="7" id="KW-0325">Glycoprotein</keyword>
<organism evidence="12 13">
    <name type="scientific">Takifugu bimaculatus</name>
    <dbReference type="NCBI Taxonomy" id="433685"/>
    <lineage>
        <taxon>Eukaryota</taxon>
        <taxon>Metazoa</taxon>
        <taxon>Chordata</taxon>
        <taxon>Craniata</taxon>
        <taxon>Vertebrata</taxon>
        <taxon>Euteleostomi</taxon>
        <taxon>Actinopterygii</taxon>
        <taxon>Neopterygii</taxon>
        <taxon>Teleostei</taxon>
        <taxon>Neoteleostei</taxon>
        <taxon>Acanthomorphata</taxon>
        <taxon>Eupercaria</taxon>
        <taxon>Tetraodontiformes</taxon>
        <taxon>Tetradontoidea</taxon>
        <taxon>Tetraodontidae</taxon>
        <taxon>Takifugu</taxon>
    </lineage>
</organism>
<gene>
    <name evidence="12" type="ORF">fugu_014867</name>
</gene>